<dbReference type="Proteomes" id="UP000265520">
    <property type="component" value="Unassembled WGS sequence"/>
</dbReference>
<dbReference type="EMBL" id="LXQA010355140">
    <property type="protein sequence ID" value="MCI46276.1"/>
    <property type="molecule type" value="Genomic_DNA"/>
</dbReference>
<feature type="non-terminal residue" evidence="1">
    <location>
        <position position="76"/>
    </location>
</feature>
<name>A0A392SEJ2_9FABA</name>
<evidence type="ECO:0000313" key="2">
    <source>
        <dbReference type="Proteomes" id="UP000265520"/>
    </source>
</evidence>
<proteinExistence type="predicted"/>
<keyword evidence="1" id="KW-0695">RNA-directed DNA polymerase</keyword>
<keyword evidence="2" id="KW-1185">Reference proteome</keyword>
<keyword evidence="1" id="KW-0808">Transferase</keyword>
<organism evidence="1 2">
    <name type="scientific">Trifolium medium</name>
    <dbReference type="NCBI Taxonomy" id="97028"/>
    <lineage>
        <taxon>Eukaryota</taxon>
        <taxon>Viridiplantae</taxon>
        <taxon>Streptophyta</taxon>
        <taxon>Embryophyta</taxon>
        <taxon>Tracheophyta</taxon>
        <taxon>Spermatophyta</taxon>
        <taxon>Magnoliopsida</taxon>
        <taxon>eudicotyledons</taxon>
        <taxon>Gunneridae</taxon>
        <taxon>Pentapetalae</taxon>
        <taxon>rosids</taxon>
        <taxon>fabids</taxon>
        <taxon>Fabales</taxon>
        <taxon>Fabaceae</taxon>
        <taxon>Papilionoideae</taxon>
        <taxon>50 kb inversion clade</taxon>
        <taxon>NPAAA clade</taxon>
        <taxon>Hologalegina</taxon>
        <taxon>IRL clade</taxon>
        <taxon>Trifolieae</taxon>
        <taxon>Trifolium</taxon>
    </lineage>
</organism>
<evidence type="ECO:0000313" key="1">
    <source>
        <dbReference type="EMBL" id="MCI46276.1"/>
    </source>
</evidence>
<sequence length="76" mass="8616">MNSSEDWAVLLKSKVLRKQGIISHHISSSIWSSIKDSHAELMENSSWLLGKGDNINFWLDDWCGAPLVQTLHIPDQ</sequence>
<comment type="caution">
    <text evidence="1">The sequence shown here is derived from an EMBL/GenBank/DDBJ whole genome shotgun (WGS) entry which is preliminary data.</text>
</comment>
<accession>A0A392SEJ2</accession>
<dbReference type="AlphaFoldDB" id="A0A392SEJ2"/>
<protein>
    <submittedName>
        <fullName evidence="1">RNA-directed DNA polymerase (Reverse transcriptase)</fullName>
    </submittedName>
</protein>
<dbReference type="GO" id="GO:0003964">
    <property type="term" value="F:RNA-directed DNA polymerase activity"/>
    <property type="evidence" value="ECO:0007669"/>
    <property type="project" value="UniProtKB-KW"/>
</dbReference>
<reference evidence="1 2" key="1">
    <citation type="journal article" date="2018" name="Front. Plant Sci.">
        <title>Red Clover (Trifolium pratense) and Zigzag Clover (T. medium) - A Picture of Genomic Similarities and Differences.</title>
        <authorList>
            <person name="Dluhosova J."/>
            <person name="Istvanek J."/>
            <person name="Nedelnik J."/>
            <person name="Repkova J."/>
        </authorList>
    </citation>
    <scope>NUCLEOTIDE SEQUENCE [LARGE SCALE GENOMIC DNA]</scope>
    <source>
        <strain evidence="2">cv. 10/8</strain>
        <tissue evidence="1">Leaf</tissue>
    </source>
</reference>
<keyword evidence="1" id="KW-0548">Nucleotidyltransferase</keyword>